<evidence type="ECO:0000313" key="10">
    <source>
        <dbReference type="EMBL" id="OJG19898.1"/>
    </source>
</evidence>
<organism evidence="10 11">
    <name type="scientific">Enterococcus canis</name>
    <dbReference type="NCBI Taxonomy" id="214095"/>
    <lineage>
        <taxon>Bacteria</taxon>
        <taxon>Bacillati</taxon>
        <taxon>Bacillota</taxon>
        <taxon>Bacilli</taxon>
        <taxon>Lactobacillales</taxon>
        <taxon>Enterococcaceae</taxon>
        <taxon>Enterococcus</taxon>
    </lineage>
</organism>
<dbReference type="InterPro" id="IPR000089">
    <property type="entry name" value="Biotin_lipoyl"/>
</dbReference>
<dbReference type="GO" id="GO:0009317">
    <property type="term" value="C:acetyl-CoA carboxylase complex"/>
    <property type="evidence" value="ECO:0007669"/>
    <property type="project" value="InterPro"/>
</dbReference>
<dbReference type="Gene3D" id="2.40.50.100">
    <property type="match status" value="1"/>
</dbReference>
<gene>
    <name evidence="10" type="ORF">RU97_GL000131</name>
</gene>
<evidence type="ECO:0000256" key="8">
    <source>
        <dbReference type="RuleBase" id="RU364072"/>
    </source>
</evidence>
<reference evidence="10 11" key="1">
    <citation type="submission" date="2014-12" db="EMBL/GenBank/DDBJ databases">
        <title>Draft genome sequences of 29 type strains of Enterococci.</title>
        <authorList>
            <person name="Zhong Z."/>
            <person name="Sun Z."/>
            <person name="Liu W."/>
            <person name="Zhang W."/>
            <person name="Zhang H."/>
        </authorList>
    </citation>
    <scope>NUCLEOTIDE SEQUENCE [LARGE SCALE GENOMIC DNA]</scope>
    <source>
        <strain evidence="10 11">DSM 17029</strain>
    </source>
</reference>
<name>A0A1L8RJH1_9ENTE</name>
<dbReference type="PRINTS" id="PR01071">
    <property type="entry name" value="ACOABIOTINCC"/>
</dbReference>
<comment type="pathway">
    <text evidence="1 8">Lipid metabolism; fatty acid biosynthesis.</text>
</comment>
<dbReference type="PROSITE" id="PS00188">
    <property type="entry name" value="BIOTIN"/>
    <property type="match status" value="1"/>
</dbReference>
<evidence type="ECO:0000256" key="7">
    <source>
        <dbReference type="ARBA" id="ARBA00023267"/>
    </source>
</evidence>
<feature type="domain" description="Lipoyl-binding" evidence="9">
    <location>
        <begin position="46"/>
        <end position="116"/>
    </location>
</feature>
<evidence type="ECO:0000256" key="6">
    <source>
        <dbReference type="ARBA" id="ARBA00023160"/>
    </source>
</evidence>
<dbReference type="SUPFAM" id="SSF51230">
    <property type="entry name" value="Single hybrid motif"/>
    <property type="match status" value="1"/>
</dbReference>
<evidence type="ECO:0000256" key="5">
    <source>
        <dbReference type="ARBA" id="ARBA00023098"/>
    </source>
</evidence>
<dbReference type="InterPro" id="IPR050709">
    <property type="entry name" value="Biotin_Carboxyl_Carrier/Decarb"/>
</dbReference>
<dbReference type="PANTHER" id="PTHR45266">
    <property type="entry name" value="OXALOACETATE DECARBOXYLASE ALPHA CHAIN"/>
    <property type="match status" value="1"/>
</dbReference>
<dbReference type="STRING" id="214095.RU97_GL000131"/>
<dbReference type="Proteomes" id="UP000181884">
    <property type="component" value="Unassembled WGS sequence"/>
</dbReference>
<keyword evidence="7 8" id="KW-0092">Biotin</keyword>
<dbReference type="PROSITE" id="PS50968">
    <property type="entry name" value="BIOTINYL_LIPOYL"/>
    <property type="match status" value="1"/>
</dbReference>
<keyword evidence="6 8" id="KW-0275">Fatty acid biosynthesis</keyword>
<proteinExistence type="predicted"/>
<evidence type="ECO:0000259" key="9">
    <source>
        <dbReference type="PROSITE" id="PS50968"/>
    </source>
</evidence>
<dbReference type="CDD" id="cd06850">
    <property type="entry name" value="biotinyl_domain"/>
    <property type="match status" value="1"/>
</dbReference>
<comment type="caution">
    <text evidence="10">The sequence shown here is derived from an EMBL/GenBank/DDBJ whole genome shotgun (WGS) entry which is preliminary data.</text>
</comment>
<keyword evidence="3 8" id="KW-0444">Lipid biosynthesis</keyword>
<protein>
    <recommendedName>
        <fullName evidence="2 8">Biotin carboxyl carrier protein of acetyl-CoA carboxylase</fullName>
    </recommendedName>
</protein>
<sequence>MKTYEIDVNGKVYHVKVKEISPDQIPQTPASAAAPPVATAAPVKTVGEVGIEAPMAGTILEVKVKVGDTVQKGQTIAILEAMKMENEIVAPADGTITAVHVTASQAVESNQPIVSM</sequence>
<dbReference type="UniPathway" id="UPA00094"/>
<keyword evidence="11" id="KW-1185">Reference proteome</keyword>
<dbReference type="InterPro" id="IPR001249">
    <property type="entry name" value="AcCoA_biotinCC"/>
</dbReference>
<evidence type="ECO:0000313" key="11">
    <source>
        <dbReference type="Proteomes" id="UP000181884"/>
    </source>
</evidence>
<evidence type="ECO:0000256" key="2">
    <source>
        <dbReference type="ARBA" id="ARBA00017562"/>
    </source>
</evidence>
<accession>A0A1L8RJH1</accession>
<dbReference type="Pfam" id="PF00364">
    <property type="entry name" value="Biotin_lipoyl"/>
    <property type="match status" value="1"/>
</dbReference>
<dbReference type="EMBL" id="JXKH01000001">
    <property type="protein sequence ID" value="OJG19898.1"/>
    <property type="molecule type" value="Genomic_DNA"/>
</dbReference>
<evidence type="ECO:0000256" key="1">
    <source>
        <dbReference type="ARBA" id="ARBA00005194"/>
    </source>
</evidence>
<evidence type="ECO:0000256" key="3">
    <source>
        <dbReference type="ARBA" id="ARBA00022516"/>
    </source>
</evidence>
<comment type="function">
    <text evidence="8">This protein is a component of the acetyl coenzyme A carboxylase complex; first, biotin carboxylase catalyzes the carboxylation of the carrier protein and then the transcarboxylase transfers the carboxyl group to form malonyl-CoA.</text>
</comment>
<keyword evidence="5 8" id="KW-0443">Lipid metabolism</keyword>
<dbReference type="AlphaFoldDB" id="A0A1L8RJH1"/>
<dbReference type="InterPro" id="IPR011053">
    <property type="entry name" value="Single_hybrid_motif"/>
</dbReference>
<dbReference type="GO" id="GO:0003989">
    <property type="term" value="F:acetyl-CoA carboxylase activity"/>
    <property type="evidence" value="ECO:0007669"/>
    <property type="project" value="InterPro"/>
</dbReference>
<dbReference type="GO" id="GO:0006633">
    <property type="term" value="P:fatty acid biosynthetic process"/>
    <property type="evidence" value="ECO:0007669"/>
    <property type="project" value="UniProtKB-UniPathway"/>
</dbReference>
<dbReference type="InterPro" id="IPR001882">
    <property type="entry name" value="Biotin_BS"/>
</dbReference>
<dbReference type="FunFam" id="2.40.50.100:FF:000003">
    <property type="entry name" value="Acetyl-CoA carboxylase biotin carboxyl carrier protein"/>
    <property type="match status" value="1"/>
</dbReference>
<evidence type="ECO:0000256" key="4">
    <source>
        <dbReference type="ARBA" id="ARBA00022832"/>
    </source>
</evidence>
<dbReference type="RefSeq" id="WP_067391491.1">
    <property type="nucleotide sequence ID" value="NZ_JXKH01000001.1"/>
</dbReference>
<dbReference type="PANTHER" id="PTHR45266:SF3">
    <property type="entry name" value="OXALOACETATE DECARBOXYLASE ALPHA CHAIN"/>
    <property type="match status" value="1"/>
</dbReference>
<keyword evidence="4 8" id="KW-0276">Fatty acid metabolism</keyword>